<keyword evidence="2" id="KW-1185">Reference proteome</keyword>
<gene>
    <name evidence="1" type="ORF">IPMB12_10930</name>
</gene>
<accession>A0A6G9IEA8</accession>
<organism evidence="1 2">
    <name type="scientific">Zophobihabitans entericus</name>
    <dbReference type="NCBI Taxonomy" id="1635327"/>
    <lineage>
        <taxon>Bacteria</taxon>
        <taxon>Pseudomonadati</taxon>
        <taxon>Pseudomonadota</taxon>
        <taxon>Gammaproteobacteria</taxon>
        <taxon>Orbales</taxon>
        <taxon>Orbaceae</taxon>
        <taxon>Zophobihabitans</taxon>
    </lineage>
</organism>
<sequence>MQDHLISAVPSMPTCNRDNPYAINIGLGDIVKTCLSEKQLNRKVILCAHFQIFEILEKHLALKGLKTARLRFMGDDFEFNDIDVLLITTSYRQLSYGYKLLEFSTIIITERLTLSHYDSLVARVVHYGQTNSVKVYVSGIKNQQYYVELCRLDNLVVPDDIKAQGNDAICQWAIESDFERANTISSKY</sequence>
<evidence type="ECO:0000313" key="2">
    <source>
        <dbReference type="Proteomes" id="UP000501168"/>
    </source>
</evidence>
<keyword evidence="1" id="KW-0378">Hydrolase</keyword>
<dbReference type="AlphaFoldDB" id="A0A6G9IEA8"/>
<name>A0A6G9IEA8_9GAMM</name>
<dbReference type="InParanoid" id="A0A6G9IEA8"/>
<evidence type="ECO:0000313" key="1">
    <source>
        <dbReference type="EMBL" id="QIQ22152.1"/>
    </source>
</evidence>
<dbReference type="KEGG" id="orb:IPMB12_10930"/>
<keyword evidence="1" id="KW-0347">Helicase</keyword>
<proteinExistence type="predicted"/>
<dbReference type="Proteomes" id="UP000501168">
    <property type="component" value="Chromosome"/>
</dbReference>
<reference evidence="1 2" key="1">
    <citation type="submission" date="2020-03" db="EMBL/GenBank/DDBJ databases">
        <title>Complete genome sequence of Orbus sp. IPMB12 (BCRC 80908).</title>
        <authorList>
            <person name="Lo W.-S."/>
            <person name="Chang T.-H."/>
            <person name="Kuo C.-H."/>
        </authorList>
    </citation>
    <scope>NUCLEOTIDE SEQUENCE [LARGE SCALE GENOMIC DNA]</scope>
    <source>
        <strain evidence="1 2">IPMB12</strain>
    </source>
</reference>
<protein>
    <submittedName>
        <fullName evidence="1">SWF/SNF helicase family protein</fullName>
    </submittedName>
</protein>
<dbReference type="RefSeq" id="WP_166917449.1">
    <property type="nucleotide sequence ID" value="NZ_CP050253.1"/>
</dbReference>
<keyword evidence="1" id="KW-0547">Nucleotide-binding</keyword>
<dbReference type="EMBL" id="CP050253">
    <property type="protein sequence ID" value="QIQ22152.1"/>
    <property type="molecule type" value="Genomic_DNA"/>
</dbReference>
<dbReference type="GO" id="GO:0004386">
    <property type="term" value="F:helicase activity"/>
    <property type="evidence" value="ECO:0007669"/>
    <property type="project" value="UniProtKB-KW"/>
</dbReference>
<keyword evidence="1" id="KW-0067">ATP-binding</keyword>